<reference evidence="2 3" key="1">
    <citation type="submission" date="2014-04" db="EMBL/GenBank/DDBJ databases">
        <authorList>
            <consortium name="DOE Joint Genome Institute"/>
            <person name="Kuo A."/>
            <person name="Kohler A."/>
            <person name="Nagy L.G."/>
            <person name="Floudas D."/>
            <person name="Copeland A."/>
            <person name="Barry K.W."/>
            <person name="Cichocki N."/>
            <person name="Veneault-Fourrey C."/>
            <person name="LaButti K."/>
            <person name="Lindquist E.A."/>
            <person name="Lipzen A."/>
            <person name="Lundell T."/>
            <person name="Morin E."/>
            <person name="Murat C."/>
            <person name="Sun H."/>
            <person name="Tunlid A."/>
            <person name="Henrissat B."/>
            <person name="Grigoriev I.V."/>
            <person name="Hibbett D.S."/>
            <person name="Martin F."/>
            <person name="Nordberg H.P."/>
            <person name="Cantor M.N."/>
            <person name="Hua S.X."/>
        </authorList>
    </citation>
    <scope>NUCLEOTIDE SEQUENCE [LARGE SCALE GENOMIC DNA]</scope>
    <source>
        <strain evidence="2 3">Foug A</strain>
    </source>
</reference>
<dbReference type="GO" id="GO:0047617">
    <property type="term" value="F:fatty acyl-CoA hydrolase activity"/>
    <property type="evidence" value="ECO:0007669"/>
    <property type="project" value="TreeGrafter"/>
</dbReference>
<dbReference type="AlphaFoldDB" id="A0A0C3E624"/>
<accession>A0A0C3E624</accession>
<sequence>IQSLRAAFKNPSSPFYIPPGETGPASPDEPPKSSESIHSAKQGCEPGEQSMSMEEAAGAAREALISMGYDGNSFWEQNISWGHHDAFRQVHPSGILTFLLTGRIQWLMSLGNTLGGKERVQAMLAGQGVSLILKSVNIDFRRPVTFPDTLLVGHKAIVSSSRTQFTLAAALYSYTRQSVVADSESTIVWYDYDKLRKCDPGDEAWRVLRDDMRAEYRERVGRHGRRA</sequence>
<feature type="non-terminal residue" evidence="2">
    <location>
        <position position="1"/>
    </location>
</feature>
<reference evidence="3" key="2">
    <citation type="submission" date="2015-01" db="EMBL/GenBank/DDBJ databases">
        <title>Evolutionary Origins and Diversification of the Mycorrhizal Mutualists.</title>
        <authorList>
            <consortium name="DOE Joint Genome Institute"/>
            <consortium name="Mycorrhizal Genomics Consortium"/>
            <person name="Kohler A."/>
            <person name="Kuo A."/>
            <person name="Nagy L.G."/>
            <person name="Floudas D."/>
            <person name="Copeland A."/>
            <person name="Barry K.W."/>
            <person name="Cichocki N."/>
            <person name="Veneault-Fourrey C."/>
            <person name="LaButti K."/>
            <person name="Lindquist E.A."/>
            <person name="Lipzen A."/>
            <person name="Lundell T."/>
            <person name="Morin E."/>
            <person name="Murat C."/>
            <person name="Riley R."/>
            <person name="Ohm R."/>
            <person name="Sun H."/>
            <person name="Tunlid A."/>
            <person name="Henrissat B."/>
            <person name="Grigoriev I.V."/>
            <person name="Hibbett D.S."/>
            <person name="Martin F."/>
        </authorList>
    </citation>
    <scope>NUCLEOTIDE SEQUENCE [LARGE SCALE GENOMIC DNA]</scope>
    <source>
        <strain evidence="3">Foug A</strain>
    </source>
</reference>
<organism evidence="2 3">
    <name type="scientific">Scleroderma citrinum Foug A</name>
    <dbReference type="NCBI Taxonomy" id="1036808"/>
    <lineage>
        <taxon>Eukaryota</taxon>
        <taxon>Fungi</taxon>
        <taxon>Dikarya</taxon>
        <taxon>Basidiomycota</taxon>
        <taxon>Agaricomycotina</taxon>
        <taxon>Agaricomycetes</taxon>
        <taxon>Agaricomycetidae</taxon>
        <taxon>Boletales</taxon>
        <taxon>Sclerodermatineae</taxon>
        <taxon>Sclerodermataceae</taxon>
        <taxon>Scleroderma</taxon>
    </lineage>
</organism>
<dbReference type="CDD" id="cd00586">
    <property type="entry name" value="4HBT"/>
    <property type="match status" value="1"/>
</dbReference>
<dbReference type="OrthoDB" id="5538558at2759"/>
<feature type="region of interest" description="Disordered" evidence="1">
    <location>
        <begin position="1"/>
        <end position="56"/>
    </location>
</feature>
<dbReference type="Gene3D" id="3.10.129.10">
    <property type="entry name" value="Hotdog Thioesterase"/>
    <property type="match status" value="1"/>
</dbReference>
<dbReference type="PANTHER" id="PTHR31793:SF39">
    <property type="entry name" value="THIOESTERASE_THIOL ESTER DEHYDRASE-ISOMERASE"/>
    <property type="match status" value="1"/>
</dbReference>
<dbReference type="Proteomes" id="UP000053989">
    <property type="component" value="Unassembled WGS sequence"/>
</dbReference>
<evidence type="ECO:0008006" key="4">
    <source>
        <dbReference type="Google" id="ProtNLM"/>
    </source>
</evidence>
<dbReference type="InterPro" id="IPR050563">
    <property type="entry name" value="4-hydroxybenzoyl-CoA_TE"/>
</dbReference>
<dbReference type="HOGENOM" id="CLU_078553_0_0_1"/>
<dbReference type="SUPFAM" id="SSF54637">
    <property type="entry name" value="Thioesterase/thiol ester dehydrase-isomerase"/>
    <property type="match status" value="1"/>
</dbReference>
<evidence type="ECO:0000313" key="3">
    <source>
        <dbReference type="Proteomes" id="UP000053989"/>
    </source>
</evidence>
<proteinExistence type="predicted"/>
<dbReference type="EMBL" id="KN822010">
    <property type="protein sequence ID" value="KIM68225.1"/>
    <property type="molecule type" value="Genomic_DNA"/>
</dbReference>
<protein>
    <recommendedName>
        <fullName evidence="4">Thioesterase domain-containing protein</fullName>
    </recommendedName>
</protein>
<keyword evidence="3" id="KW-1185">Reference proteome</keyword>
<name>A0A0C3E624_9AGAM</name>
<evidence type="ECO:0000256" key="1">
    <source>
        <dbReference type="SAM" id="MobiDB-lite"/>
    </source>
</evidence>
<dbReference type="PANTHER" id="PTHR31793">
    <property type="entry name" value="4-HYDROXYBENZOYL-COA THIOESTERASE FAMILY MEMBER"/>
    <property type="match status" value="1"/>
</dbReference>
<dbReference type="InParanoid" id="A0A0C3E624"/>
<dbReference type="Pfam" id="PF13279">
    <property type="entry name" value="4HBT_2"/>
    <property type="match status" value="1"/>
</dbReference>
<dbReference type="InterPro" id="IPR029069">
    <property type="entry name" value="HotDog_dom_sf"/>
</dbReference>
<evidence type="ECO:0000313" key="2">
    <source>
        <dbReference type="EMBL" id="KIM68225.1"/>
    </source>
</evidence>
<gene>
    <name evidence="2" type="ORF">SCLCIDRAFT_106069</name>
</gene>